<organism evidence="2 3">
    <name type="scientific">Burkholderia singularis</name>
    <dbReference type="NCBI Taxonomy" id="1503053"/>
    <lineage>
        <taxon>Bacteria</taxon>
        <taxon>Pseudomonadati</taxon>
        <taxon>Pseudomonadota</taxon>
        <taxon>Betaproteobacteria</taxon>
        <taxon>Burkholderiales</taxon>
        <taxon>Burkholderiaceae</taxon>
        <taxon>Burkholderia</taxon>
        <taxon>pseudomallei group</taxon>
    </lineage>
</organism>
<evidence type="ECO:0000256" key="1">
    <source>
        <dbReference type="SAM" id="MobiDB-lite"/>
    </source>
</evidence>
<name>A0A238H6B7_9BURK</name>
<dbReference type="AlphaFoldDB" id="A0A238H6B7"/>
<evidence type="ECO:0000313" key="3">
    <source>
        <dbReference type="Proteomes" id="UP000198460"/>
    </source>
</evidence>
<sequence length="37" mass="4125">MAHVHMIPACESLAPETHPVHSTKPRSDGYDRAPTKR</sequence>
<accession>A0A238H6B7</accession>
<evidence type="ECO:0000313" key="2">
    <source>
        <dbReference type="EMBL" id="SMG00593.1"/>
    </source>
</evidence>
<feature type="compositionally biased region" description="Basic and acidic residues" evidence="1">
    <location>
        <begin position="25"/>
        <end position="37"/>
    </location>
</feature>
<proteinExistence type="predicted"/>
<reference evidence="2 3" key="1">
    <citation type="submission" date="2017-04" db="EMBL/GenBank/DDBJ databases">
        <authorList>
            <person name="Afonso C.L."/>
            <person name="Miller P.J."/>
            <person name="Scott M.A."/>
            <person name="Spackman E."/>
            <person name="Goraichik I."/>
            <person name="Dimitrov K.M."/>
            <person name="Suarez D.L."/>
            <person name="Swayne D.E."/>
        </authorList>
    </citation>
    <scope>NUCLEOTIDE SEQUENCE [LARGE SCALE GENOMIC DNA]</scope>
    <source>
        <strain evidence="2">LMG 28154</strain>
    </source>
</reference>
<dbReference type="EMBL" id="FXAN01000058">
    <property type="protein sequence ID" value="SMG00593.1"/>
    <property type="molecule type" value="Genomic_DNA"/>
</dbReference>
<protein>
    <submittedName>
        <fullName evidence="2">Uncharacterized protein</fullName>
    </submittedName>
</protein>
<gene>
    <name evidence="2" type="ORF">BSIN_3726</name>
</gene>
<feature type="region of interest" description="Disordered" evidence="1">
    <location>
        <begin position="1"/>
        <end position="37"/>
    </location>
</feature>
<dbReference type="Proteomes" id="UP000198460">
    <property type="component" value="Unassembled WGS sequence"/>
</dbReference>